<name>A0A3N6UQL7_9GAMM</name>
<organism evidence="1 2">
    <name type="scientific">Erwinia psidii</name>
    <dbReference type="NCBI Taxonomy" id="69224"/>
    <lineage>
        <taxon>Bacteria</taxon>
        <taxon>Pseudomonadati</taxon>
        <taxon>Pseudomonadota</taxon>
        <taxon>Gammaproteobacteria</taxon>
        <taxon>Enterobacterales</taxon>
        <taxon>Erwiniaceae</taxon>
        <taxon>Erwinia</taxon>
    </lineage>
</organism>
<protein>
    <submittedName>
        <fullName evidence="1">Uncharacterized protein</fullName>
    </submittedName>
</protein>
<dbReference type="Proteomes" id="UP000279457">
    <property type="component" value="Unassembled WGS sequence"/>
</dbReference>
<proteinExistence type="predicted"/>
<comment type="caution">
    <text evidence="1">The sequence shown here is derived from an EMBL/GenBank/DDBJ whole genome shotgun (WGS) entry which is preliminary data.</text>
</comment>
<evidence type="ECO:0000313" key="1">
    <source>
        <dbReference type="EMBL" id="RQM38259.1"/>
    </source>
</evidence>
<sequence length="59" mass="5961">MHGAVNCGHNLSSCKRSLRAGLAAVFSVSVGSFFMRCAGGAMADAEVNIGSFIAAVKGQ</sequence>
<dbReference type="AlphaFoldDB" id="A0A3N6UQL7"/>
<reference evidence="1 2" key="1">
    <citation type="submission" date="2018-10" db="EMBL/GenBank/DDBJ databases">
        <title>Draft genome sequence for the type isolate of Erwinia psidii, agent causal of bacterial blight in guava (Psidium guajava) and wilt and die-back of Eucalyptus spp.</title>
        <authorList>
            <person name="Hermenegildo P.S."/>
            <person name="Santos S.A."/>
            <person name="Guimaraes L.M.S."/>
            <person name="Vidigal P.M.P."/>
            <person name="Pereira I.C."/>
            <person name="Badel J.L."/>
            <person name="Alfenas-Zerbini P."/>
            <person name="Ferreira M.A.S.V."/>
            <person name="Alfenas A.C."/>
        </authorList>
    </citation>
    <scope>NUCLEOTIDE SEQUENCE [LARGE SCALE GENOMIC DNA]</scope>
    <source>
        <strain evidence="1 2">IBSBF 435</strain>
    </source>
</reference>
<dbReference type="EMBL" id="RHHM01000007">
    <property type="protein sequence ID" value="RQM38259.1"/>
    <property type="molecule type" value="Genomic_DNA"/>
</dbReference>
<accession>A0A3N6UQL7</accession>
<keyword evidence="2" id="KW-1185">Reference proteome</keyword>
<evidence type="ECO:0000313" key="2">
    <source>
        <dbReference type="Proteomes" id="UP000279457"/>
    </source>
</evidence>
<gene>
    <name evidence="1" type="ORF">EB241_10970</name>
</gene>